<proteinExistence type="predicted"/>
<dbReference type="RefSeq" id="WP_318243307.1">
    <property type="nucleotide sequence ID" value="NZ_JAUEQX010000029.1"/>
</dbReference>
<dbReference type="AlphaFoldDB" id="A0AAW9CCX5"/>
<sequence>MSFGLKIFRDDGSLWISPDVTPLNYIGKVNFSSAGTFTTTIPSNKNLMIFLRNTTAASATRVTTSNSGAFWVITITQTNSGGVLYLFSNMVLNTSGWGVAVYNSVGEMVWNTDMLPLQMFMVNNPYGVSQSGNFSVETGVQVAVTPGVCSTYIAVIDAPRNIFLWGVISAGAFGTRIYGVRTSGVQVEGQKQVWKYKESFLCIDISKYP</sequence>
<evidence type="ECO:0000313" key="1">
    <source>
        <dbReference type="EMBL" id="MDW3780086.1"/>
    </source>
</evidence>
<organism evidence="1 2">
    <name type="scientific">Kluyvera cryocrescens</name>
    <name type="common">Kluyvera citrophila</name>
    <dbReference type="NCBI Taxonomy" id="580"/>
    <lineage>
        <taxon>Bacteria</taxon>
        <taxon>Pseudomonadati</taxon>
        <taxon>Pseudomonadota</taxon>
        <taxon>Gammaproteobacteria</taxon>
        <taxon>Enterobacterales</taxon>
        <taxon>Enterobacteriaceae</taxon>
        <taxon>Kluyvera</taxon>
    </lineage>
</organism>
<dbReference type="Proteomes" id="UP001276300">
    <property type="component" value="Unassembled WGS sequence"/>
</dbReference>
<dbReference type="EMBL" id="JAUEQX010000029">
    <property type="protein sequence ID" value="MDW3780086.1"/>
    <property type="molecule type" value="Genomic_DNA"/>
</dbReference>
<reference evidence="1" key="1">
    <citation type="journal article" date="2023" name="J Glob Antimicrob Resist">
        <title>Emergence of NDM-1 and KPC-3 carbapenemases in Kluyvera cryocrescens: Investigating genetic heterogeneity and acquisition routes of blaNDM-1 in Enterobacterales species in Portugal.</title>
        <authorList>
            <person name="Loiodice M."/>
            <person name="Ribeiro M."/>
            <person name="Peixe L."/>
            <person name="Novais A."/>
        </authorList>
    </citation>
    <scope>NUCLEOTIDE SEQUENCE</scope>
    <source>
        <strain evidence="1">K629</strain>
    </source>
</reference>
<evidence type="ECO:0000313" key="2">
    <source>
        <dbReference type="Proteomes" id="UP001276300"/>
    </source>
</evidence>
<protein>
    <submittedName>
        <fullName evidence="1">Uncharacterized protein</fullName>
    </submittedName>
</protein>
<name>A0AAW9CCX5_KLUCR</name>
<gene>
    <name evidence="1" type="ORF">QWU01_25155</name>
</gene>
<accession>A0AAW9CCX5</accession>
<comment type="caution">
    <text evidence="1">The sequence shown here is derived from an EMBL/GenBank/DDBJ whole genome shotgun (WGS) entry which is preliminary data.</text>
</comment>